<evidence type="ECO:0000313" key="2">
    <source>
        <dbReference type="EMBL" id="KAK9500832.1"/>
    </source>
</evidence>
<reference evidence="2 3" key="1">
    <citation type="submission" date="2022-12" db="EMBL/GenBank/DDBJ databases">
        <title>Chromosome-level genome assembly of true bugs.</title>
        <authorList>
            <person name="Ma L."/>
            <person name="Li H."/>
        </authorList>
    </citation>
    <scope>NUCLEOTIDE SEQUENCE [LARGE SCALE GENOMIC DNA]</scope>
    <source>
        <strain evidence="2">Lab_2022b</strain>
    </source>
</reference>
<organism evidence="2 3">
    <name type="scientific">Rhynocoris fuscipes</name>
    <dbReference type="NCBI Taxonomy" id="488301"/>
    <lineage>
        <taxon>Eukaryota</taxon>
        <taxon>Metazoa</taxon>
        <taxon>Ecdysozoa</taxon>
        <taxon>Arthropoda</taxon>
        <taxon>Hexapoda</taxon>
        <taxon>Insecta</taxon>
        <taxon>Pterygota</taxon>
        <taxon>Neoptera</taxon>
        <taxon>Paraneoptera</taxon>
        <taxon>Hemiptera</taxon>
        <taxon>Heteroptera</taxon>
        <taxon>Panheteroptera</taxon>
        <taxon>Cimicomorpha</taxon>
        <taxon>Reduviidae</taxon>
        <taxon>Harpactorinae</taxon>
        <taxon>Harpactorini</taxon>
        <taxon>Rhynocoris</taxon>
    </lineage>
</organism>
<keyword evidence="3" id="KW-1185">Reference proteome</keyword>
<evidence type="ECO:0000256" key="1">
    <source>
        <dbReference type="SAM" id="Phobius"/>
    </source>
</evidence>
<dbReference type="AlphaFoldDB" id="A0AAW1CW46"/>
<comment type="caution">
    <text evidence="2">The sequence shown here is derived from an EMBL/GenBank/DDBJ whole genome shotgun (WGS) entry which is preliminary data.</text>
</comment>
<name>A0AAW1CW46_9HEMI</name>
<dbReference type="Proteomes" id="UP001461498">
    <property type="component" value="Unassembled WGS sequence"/>
</dbReference>
<keyword evidence="1" id="KW-0812">Transmembrane</keyword>
<sequence>MYLSTFLNFKKFEEKFNVLDSTVPNCQLSKPVFDIKFVISDLKNFYIHCFTSFCVKNPVIIIIYSLLTAFLTAVIYQNSFFTSNL</sequence>
<feature type="transmembrane region" description="Helical" evidence="1">
    <location>
        <begin position="59"/>
        <end position="76"/>
    </location>
</feature>
<keyword evidence="1" id="KW-1133">Transmembrane helix</keyword>
<accession>A0AAW1CW46</accession>
<proteinExistence type="predicted"/>
<evidence type="ECO:0000313" key="3">
    <source>
        <dbReference type="Proteomes" id="UP001461498"/>
    </source>
</evidence>
<dbReference type="EMBL" id="JAPXFL010000010">
    <property type="protein sequence ID" value="KAK9500832.1"/>
    <property type="molecule type" value="Genomic_DNA"/>
</dbReference>
<keyword evidence="1" id="KW-0472">Membrane</keyword>
<protein>
    <submittedName>
        <fullName evidence="2">Uncharacterized protein</fullName>
    </submittedName>
</protein>
<gene>
    <name evidence="2" type="ORF">O3M35_002020</name>
</gene>